<evidence type="ECO:0000256" key="1">
    <source>
        <dbReference type="SAM" id="MobiDB-lite"/>
    </source>
</evidence>
<feature type="compositionally biased region" description="Polar residues" evidence="1">
    <location>
        <begin position="1"/>
        <end position="17"/>
    </location>
</feature>
<feature type="region of interest" description="Disordered" evidence="1">
    <location>
        <begin position="33"/>
        <end position="64"/>
    </location>
</feature>
<feature type="compositionally biased region" description="Polar residues" evidence="1">
    <location>
        <begin position="49"/>
        <end position="58"/>
    </location>
</feature>
<dbReference type="Proteomes" id="UP000187203">
    <property type="component" value="Unassembled WGS sequence"/>
</dbReference>
<dbReference type="EMBL" id="AWUE01024482">
    <property type="protein sequence ID" value="OMO50608.1"/>
    <property type="molecule type" value="Genomic_DNA"/>
</dbReference>
<comment type="caution">
    <text evidence="2">The sequence shown here is derived from an EMBL/GenBank/DDBJ whole genome shotgun (WGS) entry which is preliminary data.</text>
</comment>
<accession>A0A1R3FXM7</accession>
<evidence type="ECO:0000313" key="3">
    <source>
        <dbReference type="Proteomes" id="UP000187203"/>
    </source>
</evidence>
<sequence length="64" mass="6634">MSATRHVSNPTSSSSDVLSPIVDVPVVEQIPTHTSQIVDATRASPPHIENSNSSTSPAQGKVLA</sequence>
<proteinExistence type="predicted"/>
<reference evidence="3" key="1">
    <citation type="submission" date="2013-09" db="EMBL/GenBank/DDBJ databases">
        <title>Corchorus olitorius genome sequencing.</title>
        <authorList>
            <person name="Alam M."/>
            <person name="Haque M.S."/>
            <person name="Islam M.S."/>
            <person name="Emdad E.M."/>
            <person name="Islam M.M."/>
            <person name="Ahmed B."/>
            <person name="Halim A."/>
            <person name="Hossen Q.M.M."/>
            <person name="Hossain M.Z."/>
            <person name="Ahmed R."/>
            <person name="Khan M.M."/>
            <person name="Islam R."/>
            <person name="Rashid M.M."/>
            <person name="Khan S.A."/>
            <person name="Rahman M.S."/>
            <person name="Alam M."/>
            <person name="Yahiya A.S."/>
            <person name="Khan M.S."/>
            <person name="Azam M.S."/>
            <person name="Haque T."/>
            <person name="Lashkar M.Z.H."/>
            <person name="Akhand A.I."/>
            <person name="Morshed G."/>
            <person name="Roy S."/>
            <person name="Uddin K.S."/>
            <person name="Rabeya T."/>
            <person name="Hossain A.S."/>
            <person name="Chowdhury A."/>
            <person name="Snigdha A.R."/>
            <person name="Mortoza M.S."/>
            <person name="Matin S.A."/>
            <person name="Hoque S.M.E."/>
            <person name="Islam M.K."/>
            <person name="Roy D.K."/>
            <person name="Haider R."/>
            <person name="Moosa M.M."/>
            <person name="Elias S.M."/>
            <person name="Hasan A.M."/>
            <person name="Jahan S."/>
            <person name="Shafiuddin M."/>
            <person name="Mahmood N."/>
            <person name="Shommy N.S."/>
        </authorList>
    </citation>
    <scope>NUCLEOTIDE SEQUENCE [LARGE SCALE GENOMIC DNA]</scope>
    <source>
        <strain evidence="3">cv. O-4</strain>
    </source>
</reference>
<gene>
    <name evidence="2" type="ORF">COLO4_37984</name>
</gene>
<name>A0A1R3FXM7_9ROSI</name>
<evidence type="ECO:0000313" key="2">
    <source>
        <dbReference type="EMBL" id="OMO50608.1"/>
    </source>
</evidence>
<organism evidence="2 3">
    <name type="scientific">Corchorus olitorius</name>
    <dbReference type="NCBI Taxonomy" id="93759"/>
    <lineage>
        <taxon>Eukaryota</taxon>
        <taxon>Viridiplantae</taxon>
        <taxon>Streptophyta</taxon>
        <taxon>Embryophyta</taxon>
        <taxon>Tracheophyta</taxon>
        <taxon>Spermatophyta</taxon>
        <taxon>Magnoliopsida</taxon>
        <taxon>eudicotyledons</taxon>
        <taxon>Gunneridae</taxon>
        <taxon>Pentapetalae</taxon>
        <taxon>rosids</taxon>
        <taxon>malvids</taxon>
        <taxon>Malvales</taxon>
        <taxon>Malvaceae</taxon>
        <taxon>Grewioideae</taxon>
        <taxon>Apeibeae</taxon>
        <taxon>Corchorus</taxon>
    </lineage>
</organism>
<dbReference type="AlphaFoldDB" id="A0A1R3FXM7"/>
<feature type="region of interest" description="Disordered" evidence="1">
    <location>
        <begin position="1"/>
        <end position="21"/>
    </location>
</feature>
<keyword evidence="3" id="KW-1185">Reference proteome</keyword>
<protein>
    <submittedName>
        <fullName evidence="2">Uncharacterized protein</fullName>
    </submittedName>
</protein>